<sequence>MLIDSLDIDVTIDYRFSNHPGYAWRRFLTTLSAETAKKVSSLPPIIVIHNYI</sequence>
<accession>A0A2U3JX04</accession>
<evidence type="ECO:0000313" key="1">
    <source>
        <dbReference type="EMBL" id="SPF31911.1"/>
    </source>
</evidence>
<dbReference type="AlphaFoldDB" id="A0A2U3JX04"/>
<evidence type="ECO:0000313" key="2">
    <source>
        <dbReference type="Proteomes" id="UP000238916"/>
    </source>
</evidence>
<reference evidence="2" key="1">
    <citation type="submission" date="2018-02" db="EMBL/GenBank/DDBJ databases">
        <authorList>
            <person name="Hausmann B."/>
        </authorList>
    </citation>
    <scope>NUCLEOTIDE SEQUENCE [LARGE SCALE GENOMIC DNA]</scope>
    <source>
        <strain evidence="2">Peat soil MAG SbF1</strain>
    </source>
</reference>
<gene>
    <name evidence="1" type="ORF">SBF1_110037</name>
</gene>
<proteinExistence type="predicted"/>
<organism evidence="1 2">
    <name type="scientific">Candidatus Desulfosporosinus infrequens</name>
    <dbReference type="NCBI Taxonomy" id="2043169"/>
    <lineage>
        <taxon>Bacteria</taxon>
        <taxon>Bacillati</taxon>
        <taxon>Bacillota</taxon>
        <taxon>Clostridia</taxon>
        <taxon>Eubacteriales</taxon>
        <taxon>Desulfitobacteriaceae</taxon>
        <taxon>Desulfosporosinus</taxon>
    </lineage>
</organism>
<protein>
    <submittedName>
        <fullName evidence="1">Uncharacterized protein</fullName>
    </submittedName>
</protein>
<dbReference type="EMBL" id="OMOF01000013">
    <property type="protein sequence ID" value="SPF31911.1"/>
    <property type="molecule type" value="Genomic_DNA"/>
</dbReference>
<dbReference type="Proteomes" id="UP000238916">
    <property type="component" value="Unassembled WGS sequence"/>
</dbReference>
<name>A0A2U3JX04_9FIRM</name>